<dbReference type="PANTHER" id="PTHR46708">
    <property type="entry name" value="TENASCIN"/>
    <property type="match status" value="1"/>
</dbReference>
<organism evidence="7">
    <name type="scientific">Lygus hesperus</name>
    <name type="common">Western plant bug</name>
    <dbReference type="NCBI Taxonomy" id="30085"/>
    <lineage>
        <taxon>Eukaryota</taxon>
        <taxon>Metazoa</taxon>
        <taxon>Ecdysozoa</taxon>
        <taxon>Arthropoda</taxon>
        <taxon>Hexapoda</taxon>
        <taxon>Insecta</taxon>
        <taxon>Pterygota</taxon>
        <taxon>Neoptera</taxon>
        <taxon>Paraneoptera</taxon>
        <taxon>Hemiptera</taxon>
        <taxon>Heteroptera</taxon>
        <taxon>Panheteroptera</taxon>
        <taxon>Cimicomorpha</taxon>
        <taxon>Miridae</taxon>
        <taxon>Mirini</taxon>
        <taxon>Lygus</taxon>
    </lineage>
</organism>
<gene>
    <name evidence="7" type="primary">dome_0</name>
    <name evidence="8" type="synonym">dome</name>
    <name evidence="6" type="synonym">dome_1</name>
    <name evidence="6" type="ORF">CM83_68403</name>
    <name evidence="7" type="ORF">CM83_68406</name>
    <name evidence="8" type="ORF">g.23712</name>
</gene>
<evidence type="ECO:0000259" key="5">
    <source>
        <dbReference type="PROSITE" id="PS50853"/>
    </source>
</evidence>
<dbReference type="InterPro" id="IPR050991">
    <property type="entry name" value="ECM_Regulatory_Proteins"/>
</dbReference>
<protein>
    <submittedName>
        <fullName evidence="7">Cytokine receptor</fullName>
    </submittedName>
</protein>
<evidence type="ECO:0000256" key="3">
    <source>
        <dbReference type="SAM" id="Phobius"/>
    </source>
</evidence>
<dbReference type="EMBL" id="GDHC01020231">
    <property type="protein sequence ID" value="JAP98397.1"/>
    <property type="molecule type" value="Transcribed_RNA"/>
</dbReference>
<evidence type="ECO:0000256" key="1">
    <source>
        <dbReference type="ARBA" id="ARBA00022737"/>
    </source>
</evidence>
<feature type="domain" description="Fibronectin type-III" evidence="5">
    <location>
        <begin position="667"/>
        <end position="754"/>
    </location>
</feature>
<feature type="region of interest" description="Disordered" evidence="2">
    <location>
        <begin position="962"/>
        <end position="1055"/>
    </location>
</feature>
<feature type="domain" description="Fibronectin type-III" evidence="5">
    <location>
        <begin position="241"/>
        <end position="346"/>
    </location>
</feature>
<feature type="compositionally biased region" description="Polar residues" evidence="2">
    <location>
        <begin position="992"/>
        <end position="1008"/>
    </location>
</feature>
<keyword evidence="7" id="KW-0675">Receptor</keyword>
<evidence type="ECO:0000256" key="4">
    <source>
        <dbReference type="SAM" id="SignalP"/>
    </source>
</evidence>
<keyword evidence="3" id="KW-0812">Transmembrane</keyword>
<dbReference type="InterPro" id="IPR036116">
    <property type="entry name" value="FN3_sf"/>
</dbReference>
<feature type="transmembrane region" description="Helical" evidence="3">
    <location>
        <begin position="870"/>
        <end position="895"/>
    </location>
</feature>
<dbReference type="CDD" id="cd00063">
    <property type="entry name" value="FN3"/>
    <property type="match status" value="4"/>
</dbReference>
<dbReference type="Gene3D" id="2.60.40.10">
    <property type="entry name" value="Immunoglobulins"/>
    <property type="match status" value="6"/>
</dbReference>
<evidence type="ECO:0000256" key="2">
    <source>
        <dbReference type="SAM" id="MobiDB-lite"/>
    </source>
</evidence>
<dbReference type="InterPro" id="IPR013783">
    <property type="entry name" value="Ig-like_fold"/>
</dbReference>
<feature type="domain" description="Fibronectin type-III" evidence="5">
    <location>
        <begin position="763"/>
        <end position="866"/>
    </location>
</feature>
<accession>A0A0A9YSC8</accession>
<feature type="chain" id="PRO_5007389799" evidence="4">
    <location>
        <begin position="24"/>
        <end position="1099"/>
    </location>
</feature>
<sequence length="1099" mass="122230">MEVPKYCYRLLVLLFVLVPYVASDETNCGPAKTLGVTFPPGDINIQREEPLEIYCTLKIQPPRLHPDVIPKHYNASDIFFVVDGEEIPKDYIYIVNETTVKLRVDKPPSWKSMSQCAVRLEDNSSRLVCLNYVMVGEKPQKLSNFSCISHNWESMNCSWIRQPNNVPTNYTVSYALNKHNKRYGCPDSTIDRDYCVWNASSTPPYRLPYASYSFFIQGQNVFGEIKQNITIDHYASVIPSKPVNLSLVGSTSESLKITWTVPVAIKNFPPGLRHKIMYQSKFDPIGAWQTVMPKLSDTKFGVFEYNITGLKYAGTLYDVRVLLKSALADDGKWSEPATITIHTNSTVPGSPPKTCPGAFEIRSTSTTYRDIYIYWQQIPNYLENGDNFEYKIVKVVMHGDHGPMTINPSPTLVTKTYALFSNLLSYRYDFSIVSSNIIGYSESSSTITVPSKENGLPEPSDFVKSSYEGGIWEINWKVDPSISSYTIFWCDNKQDRPYECQGFLNWTHVVIGEDTKEDTAAINITLPDKLYQIALSANTNYSSSGMVWASCTLLSGNVYSKLKDFEIFPGSDFIDVNWTFDCVKPTKTNGRGFQLHYCPIKDPEKKNLTCKEREIVIPINPGNDHVRIKGLKPYTTYSVYFARTGKMKIPLKEPLLGTTLEAAPDQPPQNLKAVQVTNTSITLSWKPPPSINGILKNYFIYWNNNFTIVTDKSPTVQVTLTNLRSYCEYSIKVQACTTNCSANSTVLDIKTGIGIPGIVESSPTVKLKPLNDTNFSMEATWNAPREPGGPIKYYDVRVKLSDGSSIQKETLYKSRNTSLQMPARECPDIGGAKYYKVQVRAVNSDEDGNKLSGPWSPEGEGNCVPILPNLALMVFVSAVGILALLAICISVVYVIRCLWLRCKAMQNVSVKLPPQLELNNVFQSKNKGAMDQLASHTIPSQLKQVDIKDTSPPDQQLLLDQKDKEESLESSPEDCEEAHGDQESSGCGSGHDSVSSSITAGTHITDSGTEADERPSTPDVFGENPRRKEESRQRNVSMSGSNGEGYSRLAAAPTSNGGYVTVAPASRGYVSHPPLWSSQNQPKGYVTVGPPVNVNSTCG</sequence>
<dbReference type="SUPFAM" id="SSF49265">
    <property type="entry name" value="Fibronectin type III"/>
    <property type="match status" value="4"/>
</dbReference>
<dbReference type="PANTHER" id="PTHR46708:SF2">
    <property type="entry name" value="FIBRONECTIN TYPE-III DOMAIN-CONTAINING PROTEIN"/>
    <property type="match status" value="1"/>
</dbReference>
<reference evidence="7" key="2">
    <citation type="submission" date="2014-07" db="EMBL/GenBank/DDBJ databases">
        <authorList>
            <person name="Hull J."/>
        </authorList>
    </citation>
    <scope>NUCLEOTIDE SEQUENCE</scope>
</reference>
<name>A0A0A9YSC8_LYGHE</name>
<dbReference type="SMART" id="SM00060">
    <property type="entry name" value="FN3"/>
    <property type="match status" value="4"/>
</dbReference>
<feature type="signal peptide" evidence="4">
    <location>
        <begin position="1"/>
        <end position="23"/>
    </location>
</feature>
<proteinExistence type="predicted"/>
<dbReference type="PROSITE" id="PS50853">
    <property type="entry name" value="FN3"/>
    <property type="match status" value="4"/>
</dbReference>
<reference evidence="8" key="3">
    <citation type="journal article" date="2016" name="Gigascience">
        <title>De novo construction of an expanded transcriptome assembly for the western tarnished plant bug, Lygus hesperus.</title>
        <authorList>
            <person name="Tassone E.E."/>
            <person name="Geib S.M."/>
            <person name="Hall B."/>
            <person name="Fabrick J.A."/>
            <person name="Brent C.S."/>
            <person name="Hull J.J."/>
        </authorList>
    </citation>
    <scope>NUCLEOTIDE SEQUENCE</scope>
</reference>
<keyword evidence="4" id="KW-0732">Signal</keyword>
<keyword evidence="3" id="KW-0472">Membrane</keyword>
<dbReference type="Pfam" id="PF00041">
    <property type="entry name" value="fn3"/>
    <property type="match status" value="1"/>
</dbReference>
<reference evidence="7" key="1">
    <citation type="journal article" date="2014" name="PLoS ONE">
        <title>Transcriptome-Based Identification of ABC Transporters in the Western Tarnished Plant Bug Lygus hesperus.</title>
        <authorList>
            <person name="Hull J.J."/>
            <person name="Chaney K."/>
            <person name="Geib S.M."/>
            <person name="Fabrick J.A."/>
            <person name="Brent C.S."/>
            <person name="Walsh D."/>
            <person name="Lavine L.C."/>
        </authorList>
    </citation>
    <scope>NUCLEOTIDE SEQUENCE</scope>
</reference>
<evidence type="ECO:0000313" key="7">
    <source>
        <dbReference type="EMBL" id="JAG34003.1"/>
    </source>
</evidence>
<evidence type="ECO:0000313" key="6">
    <source>
        <dbReference type="EMBL" id="JAG32459.1"/>
    </source>
</evidence>
<keyword evidence="3" id="KW-1133">Transmembrane helix</keyword>
<evidence type="ECO:0000313" key="8">
    <source>
        <dbReference type="EMBL" id="JAP98397.1"/>
    </source>
</evidence>
<dbReference type="EMBL" id="GBHO01009601">
    <property type="protein sequence ID" value="JAG34003.1"/>
    <property type="molecule type" value="Transcribed_RNA"/>
</dbReference>
<dbReference type="InterPro" id="IPR003961">
    <property type="entry name" value="FN3_dom"/>
</dbReference>
<dbReference type="AlphaFoldDB" id="A0A0A9YSC8"/>
<feature type="compositionally biased region" description="Basic and acidic residues" evidence="2">
    <location>
        <begin position="1024"/>
        <end position="1033"/>
    </location>
</feature>
<dbReference type="EMBL" id="GBHO01011145">
    <property type="protein sequence ID" value="JAG32459.1"/>
    <property type="molecule type" value="Transcribed_RNA"/>
</dbReference>
<keyword evidence="1" id="KW-0677">Repeat</keyword>
<feature type="region of interest" description="Disordered" evidence="2">
    <location>
        <begin position="1073"/>
        <end position="1099"/>
    </location>
</feature>
<feature type="domain" description="Fibronectin type-III" evidence="5">
    <location>
        <begin position="355"/>
        <end position="454"/>
    </location>
</feature>